<reference evidence="11" key="1">
    <citation type="submission" date="2011-11" db="EMBL/GenBank/DDBJ databases">
        <title>Complete sequence of Desulfosporosinus orientis DSM 765.</title>
        <authorList>
            <person name="Lucas S."/>
            <person name="Han J."/>
            <person name="Lapidus A."/>
            <person name="Cheng J.-F."/>
            <person name="Goodwin L."/>
            <person name="Pitluck S."/>
            <person name="Peters L."/>
            <person name="Ovchinnikova G."/>
            <person name="Teshima H."/>
            <person name="Detter J.C."/>
            <person name="Han C."/>
            <person name="Tapia R."/>
            <person name="Land M."/>
            <person name="Hauser L."/>
            <person name="Kyrpides N."/>
            <person name="Ivanova N."/>
            <person name="Pagani I."/>
            <person name="Pester M."/>
            <person name="Spring S."/>
            <person name="Ollivier B."/>
            <person name="Rattei T."/>
            <person name="Klenk H.-P."/>
            <person name="Wagner M."/>
            <person name="Loy A."/>
            <person name="Woyke T."/>
        </authorList>
    </citation>
    <scope>NUCLEOTIDE SEQUENCE [LARGE SCALE GENOMIC DNA]</scope>
    <source>
        <strain evidence="11">ATCC 19365 / DSM 765 / NCIMB 8382 / VKM B-1628</strain>
    </source>
</reference>
<dbReference type="RefSeq" id="WP_014183698.1">
    <property type="nucleotide sequence ID" value="NC_016584.1"/>
</dbReference>
<keyword evidence="3 6" id="KW-0285">Flavoprotein</keyword>
<dbReference type="Pfam" id="PF02770">
    <property type="entry name" value="Acyl-CoA_dh_M"/>
    <property type="match status" value="1"/>
</dbReference>
<comment type="cofactor">
    <cofactor evidence="1 6">
        <name>FAD</name>
        <dbReference type="ChEBI" id="CHEBI:57692"/>
    </cofactor>
</comment>
<dbReference type="InterPro" id="IPR036250">
    <property type="entry name" value="AcylCo_DH-like_C"/>
</dbReference>
<dbReference type="PATRIC" id="fig|768706.3.peg.1192"/>
<evidence type="ECO:0000256" key="3">
    <source>
        <dbReference type="ARBA" id="ARBA00022630"/>
    </source>
</evidence>
<dbReference type="FunFam" id="2.40.110.10:FF:000001">
    <property type="entry name" value="Acyl-CoA dehydrogenase, mitochondrial"/>
    <property type="match status" value="1"/>
</dbReference>
<protein>
    <submittedName>
        <fullName evidence="10">Acyl-CoA dehydrogenase</fullName>
    </submittedName>
</protein>
<evidence type="ECO:0000256" key="2">
    <source>
        <dbReference type="ARBA" id="ARBA00009347"/>
    </source>
</evidence>
<dbReference type="InterPro" id="IPR006089">
    <property type="entry name" value="Acyl-CoA_DH_CS"/>
</dbReference>
<dbReference type="InterPro" id="IPR046373">
    <property type="entry name" value="Acyl-CoA_Oxase/DH_mid-dom_sf"/>
</dbReference>
<dbReference type="EMBL" id="CP003108">
    <property type="protein sequence ID" value="AET66877.1"/>
    <property type="molecule type" value="Genomic_DNA"/>
</dbReference>
<dbReference type="KEGG" id="dor:Desor_1210"/>
<evidence type="ECO:0000259" key="8">
    <source>
        <dbReference type="Pfam" id="PF02770"/>
    </source>
</evidence>
<evidence type="ECO:0000256" key="6">
    <source>
        <dbReference type="RuleBase" id="RU362125"/>
    </source>
</evidence>
<feature type="domain" description="Acyl-CoA dehydrogenase/oxidase N-terminal" evidence="9">
    <location>
        <begin position="8"/>
        <end position="113"/>
    </location>
</feature>
<dbReference type="STRING" id="768706.Desor_1210"/>
<dbReference type="FunFam" id="1.20.140.10:FF:000004">
    <property type="entry name" value="Acyl-CoA dehydrogenase FadE25"/>
    <property type="match status" value="1"/>
</dbReference>
<feature type="domain" description="Acyl-CoA dehydrogenase/oxidase C-terminal" evidence="7">
    <location>
        <begin position="224"/>
        <end position="370"/>
    </location>
</feature>
<dbReference type="PIRSF" id="PIRSF016578">
    <property type="entry name" value="HsaA"/>
    <property type="match status" value="1"/>
</dbReference>
<organism evidence="10 11">
    <name type="scientific">Desulfosporosinus orientis (strain ATCC 19365 / DSM 765 / NCIMB 8382 / VKM B-1628 / Singapore I)</name>
    <name type="common">Desulfotomaculum orientis</name>
    <dbReference type="NCBI Taxonomy" id="768706"/>
    <lineage>
        <taxon>Bacteria</taxon>
        <taxon>Bacillati</taxon>
        <taxon>Bacillota</taxon>
        <taxon>Clostridia</taxon>
        <taxon>Eubacteriales</taxon>
        <taxon>Desulfitobacteriaceae</taxon>
        <taxon>Desulfosporosinus</taxon>
    </lineage>
</organism>
<keyword evidence="4 6" id="KW-0274">FAD</keyword>
<dbReference type="PANTHER" id="PTHR43884:SF12">
    <property type="entry name" value="ISOVALERYL-COA DEHYDROGENASE, MITOCHONDRIAL-RELATED"/>
    <property type="match status" value="1"/>
</dbReference>
<dbReference type="SUPFAM" id="SSF47203">
    <property type="entry name" value="Acyl-CoA dehydrogenase C-terminal domain-like"/>
    <property type="match status" value="1"/>
</dbReference>
<dbReference type="SUPFAM" id="SSF56645">
    <property type="entry name" value="Acyl-CoA dehydrogenase NM domain-like"/>
    <property type="match status" value="1"/>
</dbReference>
<evidence type="ECO:0000313" key="11">
    <source>
        <dbReference type="Proteomes" id="UP000006346"/>
    </source>
</evidence>
<dbReference type="Gene3D" id="1.20.140.10">
    <property type="entry name" value="Butyryl-CoA Dehydrogenase, subunit A, domain 3"/>
    <property type="match status" value="1"/>
</dbReference>
<gene>
    <name evidence="10" type="ordered locus">Desor_1210</name>
</gene>
<evidence type="ECO:0000259" key="7">
    <source>
        <dbReference type="Pfam" id="PF00441"/>
    </source>
</evidence>
<comment type="similarity">
    <text evidence="2 6">Belongs to the acyl-CoA dehydrogenase family.</text>
</comment>
<evidence type="ECO:0000313" key="10">
    <source>
        <dbReference type="EMBL" id="AET66877.1"/>
    </source>
</evidence>
<dbReference type="InterPro" id="IPR009075">
    <property type="entry name" value="AcylCo_DH/oxidase_C"/>
</dbReference>
<dbReference type="Pfam" id="PF02771">
    <property type="entry name" value="Acyl-CoA_dh_N"/>
    <property type="match status" value="1"/>
</dbReference>
<dbReference type="InterPro" id="IPR037069">
    <property type="entry name" value="AcylCoA_DH/ox_N_sf"/>
</dbReference>
<dbReference type="Proteomes" id="UP000006346">
    <property type="component" value="Chromosome"/>
</dbReference>
<dbReference type="InterPro" id="IPR006091">
    <property type="entry name" value="Acyl-CoA_Oxase/DH_mid-dom"/>
</dbReference>
<dbReference type="AlphaFoldDB" id="G7WCX1"/>
<evidence type="ECO:0000256" key="1">
    <source>
        <dbReference type="ARBA" id="ARBA00001974"/>
    </source>
</evidence>
<accession>G7WCX1</accession>
<keyword evidence="5 6" id="KW-0560">Oxidoreductase</keyword>
<dbReference type="InterPro" id="IPR013786">
    <property type="entry name" value="AcylCoA_DH/ox_N"/>
</dbReference>
<feature type="domain" description="Acyl-CoA oxidase/dehydrogenase middle" evidence="8">
    <location>
        <begin position="117"/>
        <end position="212"/>
    </location>
</feature>
<dbReference type="GO" id="GO:0050660">
    <property type="term" value="F:flavin adenine dinucleotide binding"/>
    <property type="evidence" value="ECO:0007669"/>
    <property type="project" value="InterPro"/>
</dbReference>
<reference evidence="10 11" key="2">
    <citation type="journal article" date="2012" name="J. Bacteriol.">
        <title>Complete genome sequences of Desulfosporosinus orientis DSM765T, Desulfosporosinus youngiae DSM17734T, Desulfosporosinus meridiei DSM13257T, and Desulfosporosinus acidiphilus DSM22704T.</title>
        <authorList>
            <person name="Pester M."/>
            <person name="Brambilla E."/>
            <person name="Alazard D."/>
            <person name="Rattei T."/>
            <person name="Weinmaier T."/>
            <person name="Han J."/>
            <person name="Lucas S."/>
            <person name="Lapidus A."/>
            <person name="Cheng J.F."/>
            <person name="Goodwin L."/>
            <person name="Pitluck S."/>
            <person name="Peters L."/>
            <person name="Ovchinnikova G."/>
            <person name="Teshima H."/>
            <person name="Detter J.C."/>
            <person name="Han C.S."/>
            <person name="Tapia R."/>
            <person name="Land M.L."/>
            <person name="Hauser L."/>
            <person name="Kyrpides N.C."/>
            <person name="Ivanova N.N."/>
            <person name="Pagani I."/>
            <person name="Huntmann M."/>
            <person name="Wei C.L."/>
            <person name="Davenport K.W."/>
            <person name="Daligault H."/>
            <person name="Chain P.S."/>
            <person name="Chen A."/>
            <person name="Mavromatis K."/>
            <person name="Markowitz V."/>
            <person name="Szeto E."/>
            <person name="Mikhailova N."/>
            <person name="Pati A."/>
            <person name="Wagner M."/>
            <person name="Woyke T."/>
            <person name="Ollivier B."/>
            <person name="Klenk H.P."/>
            <person name="Spring S."/>
            <person name="Loy A."/>
        </authorList>
    </citation>
    <scope>NUCLEOTIDE SEQUENCE [LARGE SCALE GENOMIC DNA]</scope>
    <source>
        <strain evidence="11">ATCC 19365 / DSM 765 / NCIMB 8382 / VKM B-1628</strain>
    </source>
</reference>
<dbReference type="eggNOG" id="COG1960">
    <property type="taxonomic scope" value="Bacteria"/>
</dbReference>
<proteinExistence type="inferred from homology"/>
<dbReference type="HOGENOM" id="CLU_018204_0_1_9"/>
<dbReference type="Gene3D" id="1.10.540.10">
    <property type="entry name" value="Acyl-CoA dehydrogenase/oxidase, N-terminal domain"/>
    <property type="match status" value="1"/>
</dbReference>
<dbReference type="OrthoDB" id="9802447at2"/>
<dbReference type="InterPro" id="IPR009100">
    <property type="entry name" value="AcylCoA_DH/oxidase_NM_dom_sf"/>
</dbReference>
<evidence type="ECO:0000259" key="9">
    <source>
        <dbReference type="Pfam" id="PF02771"/>
    </source>
</evidence>
<name>G7WCX1_DESOD</name>
<evidence type="ECO:0000256" key="4">
    <source>
        <dbReference type="ARBA" id="ARBA00022827"/>
    </source>
</evidence>
<dbReference type="PROSITE" id="PS00072">
    <property type="entry name" value="ACYL_COA_DH_1"/>
    <property type="match status" value="1"/>
</dbReference>
<keyword evidence="11" id="KW-1185">Reference proteome</keyword>
<sequence>MKNNNVDIVAKTKQFCKEYLKPIAKELDKNYRFPTELLGLMKKEGFWGINQPVEYGGGGYDNVQACKVIEEIAKVSAGVAMSIHGHWSVTDALVKFGTDSQKKKYFPSLLNGEKIAAFCVSEIQAGSDAASITSTAVKHGDGWLINGPKWFCTNGGLADIYLLAFKTDPQAGSKGISLFIVEKGTAGFDIGEPQEKMGCRSSVITGLTFKNCLIPAENIIGNVNGGFKLIMHALNSGRLEMAAMGLGIAKASFAEAKKYANRRVAFGKPLTALYSIQEMLSDMYVKIQAAKLIVEDAARKRDSGDNYSLESSVAKLFVAQVVNEVCYKALQVFGGHGYMQYNNIERYARDGRVMDIGVGTTEVLKMVVGNVVSKIKDVD</sequence>
<dbReference type="PANTHER" id="PTHR43884">
    <property type="entry name" value="ACYL-COA DEHYDROGENASE"/>
    <property type="match status" value="1"/>
</dbReference>
<evidence type="ECO:0000256" key="5">
    <source>
        <dbReference type="ARBA" id="ARBA00023002"/>
    </source>
</evidence>
<dbReference type="Gene3D" id="2.40.110.10">
    <property type="entry name" value="Butyryl-CoA Dehydrogenase, subunit A, domain 2"/>
    <property type="match status" value="1"/>
</dbReference>
<dbReference type="GO" id="GO:0003995">
    <property type="term" value="F:acyl-CoA dehydrogenase activity"/>
    <property type="evidence" value="ECO:0007669"/>
    <property type="project" value="InterPro"/>
</dbReference>
<dbReference type="Pfam" id="PF00441">
    <property type="entry name" value="Acyl-CoA_dh_1"/>
    <property type="match status" value="1"/>
</dbReference>